<dbReference type="Proteomes" id="UP000008850">
    <property type="component" value="Chromosome"/>
</dbReference>
<feature type="domain" description="MobA/MobL protein" evidence="3">
    <location>
        <begin position="21"/>
        <end position="163"/>
    </location>
</feature>
<dbReference type="Gene3D" id="3.30.930.30">
    <property type="match status" value="1"/>
</dbReference>
<name>G4RDV9_PELHB</name>
<keyword evidence="2" id="KW-0184">Conjugation</keyword>
<evidence type="ECO:0000256" key="2">
    <source>
        <dbReference type="ARBA" id="ARBA00022971"/>
    </source>
</evidence>
<keyword evidence="5" id="KW-1185">Reference proteome</keyword>
<dbReference type="eggNOG" id="COG3505">
    <property type="taxonomic scope" value="Bacteria"/>
</dbReference>
<dbReference type="AlphaFoldDB" id="G4RDV9"/>
<dbReference type="STRING" id="1082931.KKY_3889"/>
<dbReference type="Pfam" id="PF03389">
    <property type="entry name" value="MobA_MobL"/>
    <property type="match status" value="1"/>
</dbReference>
<dbReference type="InterPro" id="IPR005053">
    <property type="entry name" value="MobA_MobL"/>
</dbReference>
<reference evidence="4 5" key="1">
    <citation type="journal article" date="2012" name="J. Bacteriol.">
        <title>Complete genome sequence of Pelagibacterium halotolerans B2T.</title>
        <authorList>
            <person name="Huo Y.Y."/>
            <person name="Cheng H."/>
            <person name="Han X.F."/>
            <person name="Jiang X.W."/>
            <person name="Sun C."/>
            <person name="Zhang X.Q."/>
            <person name="Zhu X.F."/>
            <person name="Liu Y.F."/>
            <person name="Li P.F."/>
            <person name="Ni P.X."/>
            <person name="Wu M."/>
        </authorList>
    </citation>
    <scope>NUCLEOTIDE SEQUENCE [LARGE SCALE GENOMIC DNA]</scope>
    <source>
        <strain evidence="5">DSM 22347 / JCM 15775 / CGMCC 1.7692 / B2</strain>
    </source>
</reference>
<dbReference type="EMBL" id="CP003075">
    <property type="protein sequence ID" value="AEQ53871.1"/>
    <property type="molecule type" value="Genomic_DNA"/>
</dbReference>
<comment type="similarity">
    <text evidence="1">Belongs to the MobA/MobL family.</text>
</comment>
<accession>G4RDV9</accession>
<organism evidence="4 5">
    <name type="scientific">Pelagibacterium halotolerans (strain DSM 22347 / JCM 15775 / CGMCC 1.7692 / B2)</name>
    <dbReference type="NCBI Taxonomy" id="1082931"/>
    <lineage>
        <taxon>Bacteria</taxon>
        <taxon>Pseudomonadati</taxon>
        <taxon>Pseudomonadota</taxon>
        <taxon>Alphaproteobacteria</taxon>
        <taxon>Hyphomicrobiales</taxon>
        <taxon>Devosiaceae</taxon>
        <taxon>Pelagibacterium</taxon>
    </lineage>
</organism>
<evidence type="ECO:0000313" key="5">
    <source>
        <dbReference type="Proteomes" id="UP000008850"/>
    </source>
</evidence>
<protein>
    <submittedName>
        <fullName evidence="4">MobA/MobL family protein</fullName>
    </submittedName>
</protein>
<evidence type="ECO:0000259" key="3">
    <source>
        <dbReference type="Pfam" id="PF03389"/>
    </source>
</evidence>
<evidence type="ECO:0000256" key="1">
    <source>
        <dbReference type="ARBA" id="ARBA00010873"/>
    </source>
</evidence>
<proteinExistence type="inferred from homology"/>
<dbReference type="KEGG" id="phl:KKY_3889"/>
<gene>
    <name evidence="4" type="ordered locus">KKY_3889</name>
</gene>
<evidence type="ECO:0000313" key="4">
    <source>
        <dbReference type="EMBL" id="AEQ53871.1"/>
    </source>
</evidence>
<dbReference type="RefSeq" id="WP_014133015.1">
    <property type="nucleotide sequence ID" value="NC_016078.1"/>
</dbReference>
<dbReference type="HOGENOM" id="CLU_527691_0_0_5"/>
<sequence length="516" mass="58024">MVSLGLLGVSFGGVSRREGWSATGRSTYQMGTDIHDGIRGDKHRNGHRVNHVQHWLMLPEEVDSSVWTRETVWEAASIAEKRKDAREARYFDITWPRNLPTERIAKFVQNLYRPFVELGLPVQVDWETSSADDGLANDHIHGLIATRILSDTGFSEGKCREVDTWFRAGVRQHVAELFNAIATDCGVDVTFDPRPNVLRDDTLPPEIQLSRQTLRGSRTPGAQLLRDRRDGQRQVRRAHEQIVDEIVALERRAGELQYEIDVELESMSNLTSWQANQHANPLSLEISLTALMGAGIAVQDRVSVEGVGVVFKVGTAILVDIGTAILIDGELEGEALRALYYLTRCKGWRDLSLVDADGMPIPVPPEPERSWLRERLNAKRSRLDLMGRSGVVSAAREVVAILHEASPDERRDILKRVADWSNPRLERLVAQLMPFAGRYQDESLSTEIVLDLIDMAMGEDSDLWRRHVLEKDLEAMVVPGNALSRPFRPHRNFYDIYPGSQDAQFSVGHPGKEAAQ</sequence>